<reference evidence="2 3" key="1">
    <citation type="submission" date="2016-03" db="EMBL/GenBank/DDBJ databases">
        <title>Complete genome sequence of Thermococcus gorgonarius.</title>
        <authorList>
            <person name="Oger P.M."/>
        </authorList>
    </citation>
    <scope>NUCLEOTIDE SEQUENCE [LARGE SCALE GENOMIC DNA]</scope>
    <source>
        <strain evidence="2 3">W-12</strain>
    </source>
</reference>
<feature type="transmembrane region" description="Helical" evidence="1">
    <location>
        <begin position="101"/>
        <end position="121"/>
    </location>
</feature>
<gene>
    <name evidence="2" type="ORF">A3K92_08350</name>
</gene>
<keyword evidence="1" id="KW-0812">Transmembrane</keyword>
<dbReference type="GO" id="GO:0003743">
    <property type="term" value="F:translation initiation factor activity"/>
    <property type="evidence" value="ECO:0007669"/>
    <property type="project" value="UniProtKB-KW"/>
</dbReference>
<keyword evidence="1" id="KW-0472">Membrane</keyword>
<name>A0A2Z2MCR3_THEGO</name>
<dbReference type="Proteomes" id="UP000250134">
    <property type="component" value="Chromosome"/>
</dbReference>
<feature type="transmembrane region" description="Helical" evidence="1">
    <location>
        <begin position="12"/>
        <end position="29"/>
    </location>
</feature>
<dbReference type="OrthoDB" id="101582at2157"/>
<evidence type="ECO:0000313" key="3">
    <source>
        <dbReference type="Proteomes" id="UP000250134"/>
    </source>
</evidence>
<dbReference type="KEGG" id="tgg:A3K92_08350"/>
<evidence type="ECO:0000256" key="1">
    <source>
        <dbReference type="SAM" id="Phobius"/>
    </source>
</evidence>
<evidence type="ECO:0000313" key="2">
    <source>
        <dbReference type="EMBL" id="ASJ01744.1"/>
    </source>
</evidence>
<keyword evidence="2" id="KW-0648">Protein biosynthesis</keyword>
<proteinExistence type="predicted"/>
<sequence length="142" mass="16452">MREYLHNRKFLRNFLTRLVAAEVLVVLFGKYGPEIGVKFGILWLLAMTPFILYLYREEWQKFSKVYSPREADRIATNLLMVRYMIGFIPITAALLGRWFDGNLIVLGLTGFLFALLAAKLLTDAGYPLSREEREKILKAQFA</sequence>
<protein>
    <submittedName>
        <fullName evidence="2">Translation initiation factor 2</fullName>
    </submittedName>
</protein>
<keyword evidence="2" id="KW-0396">Initiation factor</keyword>
<accession>A0A2Z2MCR3</accession>
<dbReference type="AlphaFoldDB" id="A0A2Z2MCR3"/>
<keyword evidence="3" id="KW-1185">Reference proteome</keyword>
<feature type="transmembrane region" description="Helical" evidence="1">
    <location>
        <begin position="76"/>
        <end position="95"/>
    </location>
</feature>
<dbReference type="EMBL" id="CP014855">
    <property type="protein sequence ID" value="ASJ01744.1"/>
    <property type="molecule type" value="Genomic_DNA"/>
</dbReference>
<keyword evidence="1" id="KW-1133">Transmembrane helix</keyword>
<organism evidence="2 3">
    <name type="scientific">Thermococcus gorgonarius</name>
    <dbReference type="NCBI Taxonomy" id="71997"/>
    <lineage>
        <taxon>Archaea</taxon>
        <taxon>Methanobacteriati</taxon>
        <taxon>Methanobacteriota</taxon>
        <taxon>Thermococci</taxon>
        <taxon>Thermococcales</taxon>
        <taxon>Thermococcaceae</taxon>
        <taxon>Thermococcus</taxon>
    </lineage>
</organism>
<feature type="transmembrane region" description="Helical" evidence="1">
    <location>
        <begin position="35"/>
        <end position="55"/>
    </location>
</feature>